<keyword evidence="1" id="KW-1133">Transmembrane helix</keyword>
<keyword evidence="3" id="KW-1185">Reference proteome</keyword>
<name>A0ABQ7LDG4_BRACM</name>
<reference evidence="2 3" key="1">
    <citation type="submission" date="2021-03" db="EMBL/GenBank/DDBJ databases">
        <authorList>
            <person name="King G.J."/>
            <person name="Bancroft I."/>
            <person name="Baten A."/>
            <person name="Bloomfield J."/>
            <person name="Borpatragohain P."/>
            <person name="He Z."/>
            <person name="Irish N."/>
            <person name="Irwin J."/>
            <person name="Liu K."/>
            <person name="Mauleon R.P."/>
            <person name="Moore J."/>
            <person name="Morris R."/>
            <person name="Ostergaard L."/>
            <person name="Wang B."/>
            <person name="Wells R."/>
        </authorList>
    </citation>
    <scope>NUCLEOTIDE SEQUENCE [LARGE SCALE GENOMIC DNA]</scope>
    <source>
        <strain evidence="2">R-o-18</strain>
        <tissue evidence="2">Leaf</tissue>
    </source>
</reference>
<feature type="transmembrane region" description="Helical" evidence="1">
    <location>
        <begin position="26"/>
        <end position="47"/>
    </location>
</feature>
<keyword evidence="1" id="KW-0812">Transmembrane</keyword>
<proteinExistence type="predicted"/>
<evidence type="ECO:0000313" key="2">
    <source>
        <dbReference type="EMBL" id="KAG5383650.1"/>
    </source>
</evidence>
<dbReference type="Proteomes" id="UP000823674">
    <property type="component" value="Chromosome A09"/>
</dbReference>
<gene>
    <name evidence="2" type="primary">A09p027830.1_BraROA</name>
    <name evidence="2" type="ORF">IGI04_035120</name>
</gene>
<dbReference type="EMBL" id="JADBGQ010000008">
    <property type="protein sequence ID" value="KAG5383650.1"/>
    <property type="molecule type" value="Genomic_DNA"/>
</dbReference>
<protein>
    <submittedName>
        <fullName evidence="2">Uncharacterized protein</fullName>
    </submittedName>
</protein>
<evidence type="ECO:0000313" key="3">
    <source>
        <dbReference type="Proteomes" id="UP000823674"/>
    </source>
</evidence>
<accession>A0ABQ7LDG4</accession>
<sequence>MGDGDNGSTMSPLTIRKQKSLKVIHALLQTLYPLGIFPLLCLPYFLIPYVELDDRTVQCNTHKPKYEVVL</sequence>
<keyword evidence="1" id="KW-0472">Membrane</keyword>
<comment type="caution">
    <text evidence="2">The sequence shown here is derived from an EMBL/GenBank/DDBJ whole genome shotgun (WGS) entry which is preliminary data.</text>
</comment>
<organism evidence="2 3">
    <name type="scientific">Brassica rapa subsp. trilocularis</name>
    <dbReference type="NCBI Taxonomy" id="1813537"/>
    <lineage>
        <taxon>Eukaryota</taxon>
        <taxon>Viridiplantae</taxon>
        <taxon>Streptophyta</taxon>
        <taxon>Embryophyta</taxon>
        <taxon>Tracheophyta</taxon>
        <taxon>Spermatophyta</taxon>
        <taxon>Magnoliopsida</taxon>
        <taxon>eudicotyledons</taxon>
        <taxon>Gunneridae</taxon>
        <taxon>Pentapetalae</taxon>
        <taxon>rosids</taxon>
        <taxon>malvids</taxon>
        <taxon>Brassicales</taxon>
        <taxon>Brassicaceae</taxon>
        <taxon>Brassiceae</taxon>
        <taxon>Brassica</taxon>
    </lineage>
</organism>
<evidence type="ECO:0000256" key="1">
    <source>
        <dbReference type="SAM" id="Phobius"/>
    </source>
</evidence>